<feature type="compositionally biased region" description="Low complexity" evidence="1">
    <location>
        <begin position="115"/>
        <end position="125"/>
    </location>
</feature>
<feature type="compositionally biased region" description="Low complexity" evidence="1">
    <location>
        <begin position="234"/>
        <end position="244"/>
    </location>
</feature>
<organism evidence="2 3">
    <name type="scientific">Cytospora schulzeri</name>
    <dbReference type="NCBI Taxonomy" id="448051"/>
    <lineage>
        <taxon>Eukaryota</taxon>
        <taxon>Fungi</taxon>
        <taxon>Dikarya</taxon>
        <taxon>Ascomycota</taxon>
        <taxon>Pezizomycotina</taxon>
        <taxon>Sordariomycetes</taxon>
        <taxon>Sordariomycetidae</taxon>
        <taxon>Diaporthales</taxon>
        <taxon>Cytosporaceae</taxon>
        <taxon>Cytospora</taxon>
    </lineage>
</organism>
<reference evidence="2 3" key="1">
    <citation type="submission" date="2015-09" db="EMBL/GenBank/DDBJ databases">
        <title>Host preference determinants of Valsa canker pathogens revealed by comparative genomics.</title>
        <authorList>
            <person name="Yin Z."/>
            <person name="Huang L."/>
        </authorList>
    </citation>
    <scope>NUCLEOTIDE SEQUENCE [LARGE SCALE GENOMIC DNA]</scope>
    <source>
        <strain evidence="2 3">03-1</strain>
    </source>
</reference>
<name>A0A423WUM1_9PEZI</name>
<keyword evidence="3" id="KW-1185">Reference proteome</keyword>
<dbReference type="OrthoDB" id="5241026at2759"/>
<feature type="compositionally biased region" description="Polar residues" evidence="1">
    <location>
        <begin position="1"/>
        <end position="11"/>
    </location>
</feature>
<sequence>MAPPTSNKQPQGNDNSKKDSGSKRSSSSFNESSPSGREATTSPANIPNPPRSTVTRSRFFPGGQPVPDLIARGYGSNQGALAQATTATQNTRLPQGSQAQTQGSSANQYRPQSFTTNNTTTTTTTDAQQRLQGTRPADTWVTGLPSWRHQNAPPRLPQQPVHPGLARARASYPPQQGQQMPPSTLSPFAREFQSNSQNFSGRAQPGYPILPALPAPPAGRLALPAPPAPPAAPGYSGYAGTAGPTRAAGDYQQNRKSGFRPMQNKLDPEAKNKPLTRAEWEWRRAHGISPNYRGEATNPNNISADIPDHLNCSLFLTNLPPNCTYRDLLSAVAWTQPGRIYATNITPPDASSDRNLPSHRTSAAKVIFYRPEEAARLLFTCEQGLLRVQGYKVRAKRNRVRTPASGKPNTSRCVSIVGRRDFVDEMNLRGIFNANFTFDTDQVILLEEGETWCRLEWRFGSYRAQAESAELLLRKDYSDRCTATFARDPCERTFG</sequence>
<feature type="compositionally biased region" description="Polar residues" evidence="1">
    <location>
        <begin position="173"/>
        <end position="184"/>
    </location>
</feature>
<proteinExistence type="predicted"/>
<feature type="region of interest" description="Disordered" evidence="1">
    <location>
        <begin position="234"/>
        <end position="275"/>
    </location>
</feature>
<feature type="compositionally biased region" description="Low complexity" evidence="1">
    <location>
        <begin position="78"/>
        <end position="108"/>
    </location>
</feature>
<evidence type="ECO:0000313" key="3">
    <source>
        <dbReference type="Proteomes" id="UP000283895"/>
    </source>
</evidence>
<evidence type="ECO:0008006" key="4">
    <source>
        <dbReference type="Google" id="ProtNLM"/>
    </source>
</evidence>
<feature type="compositionally biased region" description="Low complexity" evidence="1">
    <location>
        <begin position="23"/>
        <end position="38"/>
    </location>
</feature>
<accession>A0A423WUM1</accession>
<feature type="region of interest" description="Disordered" evidence="1">
    <location>
        <begin position="1"/>
        <end position="184"/>
    </location>
</feature>
<dbReference type="Proteomes" id="UP000283895">
    <property type="component" value="Unassembled WGS sequence"/>
</dbReference>
<dbReference type="AlphaFoldDB" id="A0A423WUM1"/>
<dbReference type="STRING" id="356882.A0A423WUM1"/>
<gene>
    <name evidence="2" type="ORF">VMCG_03802</name>
</gene>
<evidence type="ECO:0000313" key="2">
    <source>
        <dbReference type="EMBL" id="ROW07255.1"/>
    </source>
</evidence>
<feature type="compositionally biased region" description="Basic and acidic residues" evidence="1">
    <location>
        <begin position="266"/>
        <end position="275"/>
    </location>
</feature>
<protein>
    <recommendedName>
        <fullName evidence="4">RRM domain-containing protein</fullName>
    </recommendedName>
</protein>
<feature type="compositionally biased region" description="Polar residues" evidence="1">
    <location>
        <begin position="39"/>
        <end position="56"/>
    </location>
</feature>
<comment type="caution">
    <text evidence="2">The sequence shown here is derived from an EMBL/GenBank/DDBJ whole genome shotgun (WGS) entry which is preliminary data.</text>
</comment>
<evidence type="ECO:0000256" key="1">
    <source>
        <dbReference type="SAM" id="MobiDB-lite"/>
    </source>
</evidence>
<dbReference type="EMBL" id="LKEA01000008">
    <property type="protein sequence ID" value="ROW07255.1"/>
    <property type="molecule type" value="Genomic_DNA"/>
</dbReference>